<dbReference type="RefSeq" id="WP_253967815.1">
    <property type="nucleotide sequence ID" value="NZ_JAMFTH010000002.1"/>
</dbReference>
<dbReference type="InterPro" id="IPR036412">
    <property type="entry name" value="HAD-like_sf"/>
</dbReference>
<keyword evidence="2" id="KW-0378">Hydrolase</keyword>
<evidence type="ECO:0000256" key="1">
    <source>
        <dbReference type="SAM" id="SignalP"/>
    </source>
</evidence>
<dbReference type="AlphaFoldDB" id="A0A9X2KU67"/>
<dbReference type="SUPFAM" id="SSF56784">
    <property type="entry name" value="HAD-like"/>
    <property type="match status" value="1"/>
</dbReference>
<comment type="caution">
    <text evidence="2">The sequence shown here is derived from an EMBL/GenBank/DDBJ whole genome shotgun (WGS) entry which is preliminary data.</text>
</comment>
<reference evidence="2" key="2">
    <citation type="submission" date="2023-01" db="EMBL/GenBank/DDBJ databases">
        <title>Gilvimarinus xylanilyticus HB14 isolated from Caulerpa lentillifera aquaculture base in Hainan, China.</title>
        <authorList>
            <person name="Zhang Y.-J."/>
        </authorList>
    </citation>
    <scope>NUCLEOTIDE SEQUENCE</scope>
    <source>
        <strain evidence="2">HB14</strain>
    </source>
</reference>
<feature type="signal peptide" evidence="1">
    <location>
        <begin position="1"/>
        <end position="26"/>
    </location>
</feature>
<organism evidence="2 3">
    <name type="scientific">Gilvimarinus xylanilyticus</name>
    <dbReference type="NCBI Taxonomy" id="2944139"/>
    <lineage>
        <taxon>Bacteria</taxon>
        <taxon>Pseudomonadati</taxon>
        <taxon>Pseudomonadota</taxon>
        <taxon>Gammaproteobacteria</taxon>
        <taxon>Cellvibrionales</taxon>
        <taxon>Cellvibrionaceae</taxon>
        <taxon>Gilvimarinus</taxon>
    </lineage>
</organism>
<gene>
    <name evidence="2" type="ORF">M6D89_09430</name>
</gene>
<proteinExistence type="predicted"/>
<dbReference type="GO" id="GO:0016787">
    <property type="term" value="F:hydrolase activity"/>
    <property type="evidence" value="ECO:0007669"/>
    <property type="project" value="UniProtKB-KW"/>
</dbReference>
<sequence>MKLSIRFRAVWLVSALCILCAPQALADAPLPSWKDTATKKAIVEFVASATNPDSDSFIPVPERIVTTDNDGTLWAEQPVYFQFMFALDRIKAMEQDHPEWKETEPFKSVLSGDLKKVAASGMEGVAKIVAETHANMTQEEFAAIVGDWLATAKHPHTGKAYTDMVYQPMLELLDYLREHDFKVFIVSGGGIDFMRVFAEEVYGVPPEQVVGSTGEASFAMRDGVPAVIKEPELNLVDDKAGKPVGISRHIGRRPVVAIGNSDGDLQMLQYTTIPRSEADTTPRLGIIVRHTDAEREYAYDRESHIGQLKVALDEAPRRGWLVVDMKNDWTQIYP</sequence>
<accession>A0A9X2KU67</accession>
<dbReference type="Pfam" id="PF12710">
    <property type="entry name" value="HAD"/>
    <property type="match status" value="1"/>
</dbReference>
<reference evidence="2" key="1">
    <citation type="submission" date="2022-05" db="EMBL/GenBank/DDBJ databases">
        <authorList>
            <person name="Sun H.-N."/>
        </authorList>
    </citation>
    <scope>NUCLEOTIDE SEQUENCE</scope>
    <source>
        <strain evidence="2">HB14</strain>
    </source>
</reference>
<protein>
    <submittedName>
        <fullName evidence="2">Haloacid dehalogenase-like hydrolase</fullName>
    </submittedName>
</protein>
<keyword evidence="3" id="KW-1185">Reference proteome</keyword>
<dbReference type="CDD" id="cd01427">
    <property type="entry name" value="HAD_like"/>
    <property type="match status" value="1"/>
</dbReference>
<name>A0A9X2KU67_9GAMM</name>
<evidence type="ECO:0000313" key="3">
    <source>
        <dbReference type="Proteomes" id="UP001139319"/>
    </source>
</evidence>
<dbReference type="Gene3D" id="3.40.50.1000">
    <property type="entry name" value="HAD superfamily/HAD-like"/>
    <property type="match status" value="1"/>
</dbReference>
<feature type="chain" id="PRO_5040942982" evidence="1">
    <location>
        <begin position="27"/>
        <end position="334"/>
    </location>
</feature>
<dbReference type="Proteomes" id="UP001139319">
    <property type="component" value="Unassembled WGS sequence"/>
</dbReference>
<dbReference type="EMBL" id="JAMFTH010000002">
    <property type="protein sequence ID" value="MCP8899518.1"/>
    <property type="molecule type" value="Genomic_DNA"/>
</dbReference>
<dbReference type="InterPro" id="IPR023214">
    <property type="entry name" value="HAD_sf"/>
</dbReference>
<evidence type="ECO:0000313" key="2">
    <source>
        <dbReference type="EMBL" id="MCP8899518.1"/>
    </source>
</evidence>
<keyword evidence="1" id="KW-0732">Signal</keyword>